<dbReference type="Proteomes" id="UP000187166">
    <property type="component" value="Unassembled WGS sequence"/>
</dbReference>
<keyword evidence="3 5" id="KW-0378">Hydrolase</keyword>
<keyword evidence="4 5" id="KW-0720">Serine protease</keyword>
<accession>A0A848RKG6</accession>
<comment type="caution">
    <text evidence="6">The sequence shown here is derived from an EMBL/GenBank/DDBJ whole genome shotgun (WGS) entry which is preliminary data.</text>
</comment>
<dbReference type="NCBIfam" id="TIGR00225">
    <property type="entry name" value="prc"/>
    <property type="match status" value="1"/>
</dbReference>
<dbReference type="PROSITE" id="PS50106">
    <property type="entry name" value="PDZ"/>
    <property type="match status" value="1"/>
</dbReference>
<dbReference type="Pfam" id="PF03572">
    <property type="entry name" value="Peptidase_S41"/>
    <property type="match status" value="1"/>
</dbReference>
<accession>A0A1U7LZ59</accession>
<dbReference type="PANTHER" id="PTHR32060">
    <property type="entry name" value="TAIL-SPECIFIC PROTEASE"/>
    <property type="match status" value="1"/>
</dbReference>
<dbReference type="GO" id="GO:0008236">
    <property type="term" value="F:serine-type peptidase activity"/>
    <property type="evidence" value="ECO:0007669"/>
    <property type="project" value="UniProtKB-KW"/>
</dbReference>
<keyword evidence="2 5" id="KW-0645">Protease</keyword>
<gene>
    <name evidence="6" type="ORF">BIV18_03745</name>
</gene>
<dbReference type="CDD" id="cd06782">
    <property type="entry name" value="cpPDZ_CPP-like"/>
    <property type="match status" value="1"/>
</dbReference>
<dbReference type="Pfam" id="PF17820">
    <property type="entry name" value="PDZ_6"/>
    <property type="match status" value="1"/>
</dbReference>
<dbReference type="SUPFAM" id="SSF50156">
    <property type="entry name" value="PDZ domain-like"/>
    <property type="match status" value="1"/>
</dbReference>
<dbReference type="STRING" id="1465756.BIV18_03745"/>
<dbReference type="FunFam" id="2.30.42.10:FF:000063">
    <property type="entry name" value="Peptidase, S41 family"/>
    <property type="match status" value="1"/>
</dbReference>
<dbReference type="SMART" id="SM00228">
    <property type="entry name" value="PDZ"/>
    <property type="match status" value="1"/>
</dbReference>
<dbReference type="GO" id="GO:0006508">
    <property type="term" value="P:proteolysis"/>
    <property type="evidence" value="ECO:0007669"/>
    <property type="project" value="UniProtKB-KW"/>
</dbReference>
<dbReference type="EMBL" id="MJIH01000001">
    <property type="protein sequence ID" value="OLR64712.1"/>
    <property type="molecule type" value="Genomic_DNA"/>
</dbReference>
<dbReference type="GO" id="GO:0030288">
    <property type="term" value="C:outer membrane-bounded periplasmic space"/>
    <property type="evidence" value="ECO:0007669"/>
    <property type="project" value="TreeGrafter"/>
</dbReference>
<dbReference type="InterPro" id="IPR001478">
    <property type="entry name" value="PDZ"/>
</dbReference>
<dbReference type="Gene3D" id="3.30.750.44">
    <property type="match status" value="1"/>
</dbReference>
<evidence type="ECO:0000256" key="1">
    <source>
        <dbReference type="ARBA" id="ARBA00009179"/>
    </source>
</evidence>
<evidence type="ECO:0000313" key="6">
    <source>
        <dbReference type="EMBL" id="OLR64712.1"/>
    </source>
</evidence>
<dbReference type="InterPro" id="IPR029045">
    <property type="entry name" value="ClpP/crotonase-like_dom_sf"/>
</dbReference>
<evidence type="ECO:0000256" key="4">
    <source>
        <dbReference type="ARBA" id="ARBA00022825"/>
    </source>
</evidence>
<evidence type="ECO:0000256" key="2">
    <source>
        <dbReference type="ARBA" id="ARBA00022670"/>
    </source>
</evidence>
<name>A0A1U7LZ59_9FIRM</name>
<dbReference type="SMART" id="SM00245">
    <property type="entry name" value="TSPc"/>
    <property type="match status" value="1"/>
</dbReference>
<evidence type="ECO:0000256" key="5">
    <source>
        <dbReference type="RuleBase" id="RU004404"/>
    </source>
</evidence>
<evidence type="ECO:0000256" key="3">
    <source>
        <dbReference type="ARBA" id="ARBA00022801"/>
    </source>
</evidence>
<protein>
    <submittedName>
        <fullName evidence="6">Peptidase S41</fullName>
    </submittedName>
</protein>
<dbReference type="Gene3D" id="3.90.226.10">
    <property type="entry name" value="2-enoyl-CoA Hydratase, Chain A, domain 1"/>
    <property type="match status" value="1"/>
</dbReference>
<dbReference type="RefSeq" id="WP_075659353.1">
    <property type="nucleotide sequence ID" value="NZ_JABDSR010000016.1"/>
</dbReference>
<sequence>MKKKKFLKIIAVVLLVITTAFVTRILTIRQVVSSNENFGKVIVLEKYLRENYLYNKDIKDENLESGLLKGLVAGLGDPYSQYLTKDEMEKLSETTTGKFQGIGVLISPDEDGSVTVISPIKGSPADRAGVQSGDKILKINGKDFSAEKIDEASKEMRGEKGTKVKILLLKKKNLKTEEVEIKRDEIKIDSIIKNKIGNFGYIGITMFDEETGKDFLKALNELTREGVKGIILDMRGNPGGVVDAAVEIGDAILPKTSFVTLKNNKGEIIDDYKLDDKYNDIKMVVLVNEGSASASEILAGAIRDLDRAKIIGKKTYGKGVVQNVIALPEGDGLKLTTSEYFTPSGKSINKKGIKPDIEVDLPENIKGIGIDYKDTDTQLQKAIEVLEENK</sequence>
<organism evidence="6 7">
    <name type="scientific">Peptoniphilus porci</name>
    <dbReference type="NCBI Taxonomy" id="2652280"/>
    <lineage>
        <taxon>Bacteria</taxon>
        <taxon>Bacillati</taxon>
        <taxon>Bacillota</taxon>
        <taxon>Tissierellia</taxon>
        <taxon>Tissierellales</taxon>
        <taxon>Peptoniphilaceae</taxon>
        <taxon>Peptoniphilus</taxon>
    </lineage>
</organism>
<dbReference type="AlphaFoldDB" id="A0A1U7LZ59"/>
<dbReference type="InterPro" id="IPR004447">
    <property type="entry name" value="Peptidase_S41A"/>
</dbReference>
<dbReference type="eggNOG" id="COG0793">
    <property type="taxonomic scope" value="Bacteria"/>
</dbReference>
<reference evidence="6 7" key="1">
    <citation type="journal article" date="2016" name="Appl. Environ. Microbiol.">
        <title>Function and Phylogeny of Bacterial Butyryl Coenzyme A:Acetate Transferases and Their Diversity in the Proximal Colon of Swine.</title>
        <authorList>
            <person name="Trachsel J."/>
            <person name="Bayles D.O."/>
            <person name="Looft T."/>
            <person name="Levine U.Y."/>
            <person name="Allen H.K."/>
        </authorList>
    </citation>
    <scope>NUCLEOTIDE SEQUENCE [LARGE SCALE GENOMIC DNA]</scope>
    <source>
        <strain evidence="6 7">35-6-1</strain>
    </source>
</reference>
<dbReference type="InterPro" id="IPR005151">
    <property type="entry name" value="Tail-specific_protease"/>
</dbReference>
<dbReference type="GO" id="GO:0007165">
    <property type="term" value="P:signal transduction"/>
    <property type="evidence" value="ECO:0007669"/>
    <property type="project" value="TreeGrafter"/>
</dbReference>
<keyword evidence="7" id="KW-1185">Reference proteome</keyword>
<dbReference type="InterPro" id="IPR036034">
    <property type="entry name" value="PDZ_sf"/>
</dbReference>
<dbReference type="InterPro" id="IPR041489">
    <property type="entry name" value="PDZ_6"/>
</dbReference>
<comment type="similarity">
    <text evidence="1 5">Belongs to the peptidase S41A family.</text>
</comment>
<dbReference type="GO" id="GO:0004175">
    <property type="term" value="F:endopeptidase activity"/>
    <property type="evidence" value="ECO:0007669"/>
    <property type="project" value="TreeGrafter"/>
</dbReference>
<dbReference type="Gene3D" id="2.30.42.10">
    <property type="match status" value="1"/>
</dbReference>
<dbReference type="CDD" id="cd07560">
    <property type="entry name" value="Peptidase_S41_CPP"/>
    <property type="match status" value="1"/>
</dbReference>
<dbReference type="PANTHER" id="PTHR32060:SF30">
    <property type="entry name" value="CARBOXY-TERMINAL PROCESSING PROTEASE CTPA"/>
    <property type="match status" value="1"/>
</dbReference>
<dbReference type="SUPFAM" id="SSF52096">
    <property type="entry name" value="ClpP/crotonase"/>
    <property type="match status" value="1"/>
</dbReference>
<proteinExistence type="inferred from homology"/>
<evidence type="ECO:0000313" key="7">
    <source>
        <dbReference type="Proteomes" id="UP000187166"/>
    </source>
</evidence>